<reference evidence="2" key="1">
    <citation type="submission" date="2013-11" db="EMBL/GenBank/DDBJ databases">
        <title>The Genome Sequence of Phytophthora parasitica IAC_01/95.</title>
        <authorList>
            <consortium name="The Broad Institute Genomics Platform"/>
            <person name="Russ C."/>
            <person name="Tyler B."/>
            <person name="Panabieres F."/>
            <person name="Shan W."/>
            <person name="Tripathy S."/>
            <person name="Grunwald N."/>
            <person name="Machado M."/>
            <person name="Johnson C.S."/>
            <person name="Arredondo F."/>
            <person name="Hong C."/>
            <person name="Coffey M."/>
            <person name="Young S.K."/>
            <person name="Zeng Q."/>
            <person name="Gargeya S."/>
            <person name="Fitzgerald M."/>
            <person name="Abouelleil A."/>
            <person name="Alvarado L."/>
            <person name="Chapman S.B."/>
            <person name="Gainer-Dewar J."/>
            <person name="Goldberg J."/>
            <person name="Griggs A."/>
            <person name="Gujja S."/>
            <person name="Hansen M."/>
            <person name="Howarth C."/>
            <person name="Imamovic A."/>
            <person name="Ireland A."/>
            <person name="Larimer J."/>
            <person name="McCowan C."/>
            <person name="Murphy C."/>
            <person name="Pearson M."/>
            <person name="Poon T.W."/>
            <person name="Priest M."/>
            <person name="Roberts A."/>
            <person name="Saif S."/>
            <person name="Shea T."/>
            <person name="Sykes S."/>
            <person name="Wortman J."/>
            <person name="Nusbaum C."/>
            <person name="Birren B."/>
        </authorList>
    </citation>
    <scope>NUCLEOTIDE SEQUENCE [LARGE SCALE GENOMIC DNA]</scope>
    <source>
        <strain evidence="2">IAC_01/95</strain>
    </source>
</reference>
<name>W2MI78_PHYNI</name>
<accession>W2MI78</accession>
<proteinExistence type="predicted"/>
<dbReference type="EMBL" id="KI695369">
    <property type="protein sequence ID" value="ETM36067.1"/>
    <property type="molecule type" value="Genomic_DNA"/>
</dbReference>
<evidence type="ECO:0000313" key="2">
    <source>
        <dbReference type="EMBL" id="ETM36067.1"/>
    </source>
</evidence>
<dbReference type="Proteomes" id="UP000054532">
    <property type="component" value="Unassembled WGS sequence"/>
</dbReference>
<feature type="domain" description="ZSWIM1/3 RNaseH-like" evidence="1">
    <location>
        <begin position="30"/>
        <end position="81"/>
    </location>
</feature>
<dbReference type="AlphaFoldDB" id="W2MI78"/>
<protein>
    <recommendedName>
        <fullName evidence="1">ZSWIM1/3 RNaseH-like domain-containing protein</fullName>
    </recommendedName>
</protein>
<feature type="non-terminal residue" evidence="2">
    <location>
        <position position="83"/>
    </location>
</feature>
<dbReference type="VEuPathDB" id="FungiDB:PPTG_04228"/>
<gene>
    <name evidence="2" type="ORF">L914_17156</name>
</gene>
<evidence type="ECO:0000259" key="1">
    <source>
        <dbReference type="Pfam" id="PF21056"/>
    </source>
</evidence>
<feature type="non-terminal residue" evidence="2">
    <location>
        <position position="1"/>
    </location>
</feature>
<sequence length="83" mass="9525">PILSHDVNNIFAKMRRKSFISSNDNVRAMELLQDCSGSVVMVFRNKGTQLTSYIIFQTCYMRRMVRLFTEGMCIDGSHATNID</sequence>
<dbReference type="InterPro" id="IPR048324">
    <property type="entry name" value="ZSWIM1-3_RNaseH-like"/>
</dbReference>
<dbReference type="Pfam" id="PF21056">
    <property type="entry name" value="ZSWIM1-3_RNaseH-like"/>
    <property type="match status" value="1"/>
</dbReference>
<organism evidence="2">
    <name type="scientific">Phytophthora nicotianae</name>
    <name type="common">Potato buckeye rot agent</name>
    <name type="synonym">Phytophthora parasitica</name>
    <dbReference type="NCBI Taxonomy" id="4792"/>
    <lineage>
        <taxon>Eukaryota</taxon>
        <taxon>Sar</taxon>
        <taxon>Stramenopiles</taxon>
        <taxon>Oomycota</taxon>
        <taxon>Peronosporomycetes</taxon>
        <taxon>Peronosporales</taxon>
        <taxon>Peronosporaceae</taxon>
        <taxon>Phytophthora</taxon>
    </lineage>
</organism>